<gene>
    <name evidence="4" type="ORF">HYPSUDRAFT_46749</name>
</gene>
<dbReference type="Gene3D" id="3.30.160.60">
    <property type="entry name" value="Classic Zinc Finger"/>
    <property type="match status" value="1"/>
</dbReference>
<accession>A0A0D2P9T0</accession>
<feature type="region of interest" description="Disordered" evidence="2">
    <location>
        <begin position="173"/>
        <end position="195"/>
    </location>
</feature>
<keyword evidence="5" id="KW-1185">Reference proteome</keyword>
<dbReference type="PROSITE" id="PS50157">
    <property type="entry name" value="ZINC_FINGER_C2H2_2"/>
    <property type="match status" value="1"/>
</dbReference>
<proteinExistence type="predicted"/>
<dbReference type="PROSITE" id="PS00028">
    <property type="entry name" value="ZINC_FINGER_C2H2_1"/>
    <property type="match status" value="1"/>
</dbReference>
<keyword evidence="1" id="KW-0862">Zinc</keyword>
<organism evidence="4 5">
    <name type="scientific">Hypholoma sublateritium (strain FD-334 SS-4)</name>
    <dbReference type="NCBI Taxonomy" id="945553"/>
    <lineage>
        <taxon>Eukaryota</taxon>
        <taxon>Fungi</taxon>
        <taxon>Dikarya</taxon>
        <taxon>Basidiomycota</taxon>
        <taxon>Agaricomycotina</taxon>
        <taxon>Agaricomycetes</taxon>
        <taxon>Agaricomycetidae</taxon>
        <taxon>Agaricales</taxon>
        <taxon>Agaricineae</taxon>
        <taxon>Strophariaceae</taxon>
        <taxon>Hypholoma</taxon>
    </lineage>
</organism>
<dbReference type="EMBL" id="KN817609">
    <property type="protein sequence ID" value="KJA17115.1"/>
    <property type="molecule type" value="Genomic_DNA"/>
</dbReference>
<dbReference type="AlphaFoldDB" id="A0A0D2P9T0"/>
<name>A0A0D2P9T0_HYPSF</name>
<protein>
    <recommendedName>
        <fullName evidence="3">C2H2-type domain-containing protein</fullName>
    </recommendedName>
</protein>
<reference evidence="5" key="1">
    <citation type="submission" date="2014-04" db="EMBL/GenBank/DDBJ databases">
        <title>Evolutionary Origins and Diversification of the Mycorrhizal Mutualists.</title>
        <authorList>
            <consortium name="DOE Joint Genome Institute"/>
            <consortium name="Mycorrhizal Genomics Consortium"/>
            <person name="Kohler A."/>
            <person name="Kuo A."/>
            <person name="Nagy L.G."/>
            <person name="Floudas D."/>
            <person name="Copeland A."/>
            <person name="Barry K.W."/>
            <person name="Cichocki N."/>
            <person name="Veneault-Fourrey C."/>
            <person name="LaButti K."/>
            <person name="Lindquist E.A."/>
            <person name="Lipzen A."/>
            <person name="Lundell T."/>
            <person name="Morin E."/>
            <person name="Murat C."/>
            <person name="Riley R."/>
            <person name="Ohm R."/>
            <person name="Sun H."/>
            <person name="Tunlid A."/>
            <person name="Henrissat B."/>
            <person name="Grigoriev I.V."/>
            <person name="Hibbett D.S."/>
            <person name="Martin F."/>
        </authorList>
    </citation>
    <scope>NUCLEOTIDE SEQUENCE [LARGE SCALE GENOMIC DNA]</scope>
    <source>
        <strain evidence="5">FD-334 SS-4</strain>
    </source>
</reference>
<feature type="domain" description="C2H2-type" evidence="3">
    <location>
        <begin position="198"/>
        <end position="223"/>
    </location>
</feature>
<dbReference type="InterPro" id="IPR013087">
    <property type="entry name" value="Znf_C2H2_type"/>
</dbReference>
<evidence type="ECO:0000256" key="1">
    <source>
        <dbReference type="PROSITE-ProRule" id="PRU00042"/>
    </source>
</evidence>
<keyword evidence="1" id="KW-0863">Zinc-finger</keyword>
<keyword evidence="1" id="KW-0479">Metal-binding</keyword>
<evidence type="ECO:0000256" key="2">
    <source>
        <dbReference type="SAM" id="MobiDB-lite"/>
    </source>
</evidence>
<sequence>MNFSDSSQYYQAYVPDSTSRREEPIYFHAPSDDHEQMGSHGLNVPAEFMDMNNLDEILDQFLATVPIPEMLAGCEGPQVLEVQRTSYSWGPLNEELPDEYKSYSLCSPQTQGYGTGIDNQICNHTDMNFNSRTFRPPSSSEQNKFANLFQTQTQEELLPTNIAPLGNELDSTFLQERKHDRSNSSSRGRTAKNTDKRFQCSENTCTRKFTSKYRLITHVNRFHRPAGLQVIFRCDECCMYLTPYFSALSRHRKSCVKTVRQ</sequence>
<dbReference type="GO" id="GO:0008270">
    <property type="term" value="F:zinc ion binding"/>
    <property type="evidence" value="ECO:0007669"/>
    <property type="project" value="UniProtKB-KW"/>
</dbReference>
<evidence type="ECO:0000313" key="4">
    <source>
        <dbReference type="EMBL" id="KJA17115.1"/>
    </source>
</evidence>
<dbReference type="Proteomes" id="UP000054270">
    <property type="component" value="Unassembled WGS sequence"/>
</dbReference>
<evidence type="ECO:0000313" key="5">
    <source>
        <dbReference type="Proteomes" id="UP000054270"/>
    </source>
</evidence>
<evidence type="ECO:0000259" key="3">
    <source>
        <dbReference type="PROSITE" id="PS50157"/>
    </source>
</evidence>
<dbReference type="OrthoDB" id="3561125at2759"/>